<reference evidence="2" key="1">
    <citation type="submission" date="2021-06" db="EMBL/GenBank/DDBJ databases">
        <title>Comparative genomics, transcriptomics and evolutionary studies reveal genomic signatures of adaptation to plant cell wall in hemibiotrophic fungi.</title>
        <authorList>
            <consortium name="DOE Joint Genome Institute"/>
            <person name="Baroncelli R."/>
            <person name="Diaz J.F."/>
            <person name="Benocci T."/>
            <person name="Peng M."/>
            <person name="Battaglia E."/>
            <person name="Haridas S."/>
            <person name="Andreopoulos W."/>
            <person name="Labutti K."/>
            <person name="Pangilinan J."/>
            <person name="Floch G.L."/>
            <person name="Makela M.R."/>
            <person name="Henrissat B."/>
            <person name="Grigoriev I.V."/>
            <person name="Crouch J.A."/>
            <person name="De Vries R.P."/>
            <person name="Sukno S.A."/>
            <person name="Thon M.R."/>
        </authorList>
    </citation>
    <scope>NUCLEOTIDE SEQUENCE</scope>
    <source>
        <strain evidence="2">CBS 125086</strain>
    </source>
</reference>
<keyword evidence="1" id="KW-0812">Transmembrane</keyword>
<keyword evidence="3" id="KW-1185">Reference proteome</keyword>
<evidence type="ECO:0000313" key="3">
    <source>
        <dbReference type="Proteomes" id="UP001230504"/>
    </source>
</evidence>
<evidence type="ECO:0000313" key="2">
    <source>
        <dbReference type="EMBL" id="KAK1595853.1"/>
    </source>
</evidence>
<evidence type="ECO:0008006" key="4">
    <source>
        <dbReference type="Google" id="ProtNLM"/>
    </source>
</evidence>
<dbReference type="EMBL" id="JAHLJV010000014">
    <property type="protein sequence ID" value="KAK1595853.1"/>
    <property type="molecule type" value="Genomic_DNA"/>
</dbReference>
<keyword evidence="1" id="KW-0472">Membrane</keyword>
<protein>
    <recommendedName>
        <fullName evidence="4">Transmembrane protein</fullName>
    </recommendedName>
</protein>
<dbReference type="RefSeq" id="XP_060416830.1">
    <property type="nucleotide sequence ID" value="XM_060564543.1"/>
</dbReference>
<accession>A0AAD8Q4S4</accession>
<feature type="transmembrane region" description="Helical" evidence="1">
    <location>
        <begin position="107"/>
        <end position="128"/>
    </location>
</feature>
<keyword evidence="1" id="KW-1133">Transmembrane helix</keyword>
<dbReference type="GeneID" id="85448783"/>
<evidence type="ECO:0000256" key="1">
    <source>
        <dbReference type="SAM" id="Phobius"/>
    </source>
</evidence>
<organism evidence="2 3">
    <name type="scientific">Colletotrichum navitas</name>
    <dbReference type="NCBI Taxonomy" id="681940"/>
    <lineage>
        <taxon>Eukaryota</taxon>
        <taxon>Fungi</taxon>
        <taxon>Dikarya</taxon>
        <taxon>Ascomycota</taxon>
        <taxon>Pezizomycotina</taxon>
        <taxon>Sordariomycetes</taxon>
        <taxon>Hypocreomycetidae</taxon>
        <taxon>Glomerellales</taxon>
        <taxon>Glomerellaceae</taxon>
        <taxon>Colletotrichum</taxon>
        <taxon>Colletotrichum graminicola species complex</taxon>
    </lineage>
</organism>
<dbReference type="AlphaFoldDB" id="A0AAD8Q4S4"/>
<comment type="caution">
    <text evidence="2">The sequence shown here is derived from an EMBL/GenBank/DDBJ whole genome shotgun (WGS) entry which is preliminary data.</text>
</comment>
<proteinExistence type="predicted"/>
<sequence length="231" mass="25915">MRRTSRFCFAASPEHALQHPFLLPLTSSTQRRLPFTTPCCSCFYLLLFLFLFNLFYFSSLPPGVSPFEAHQPQCQLRVREAETPTPSPFPNAVAQFSDSLVDLESTVSLSFFSFLFMYFHPTILWFPFSTIVVRNRLGQLEIHTGPGLEESQQTPNGLAVDKGFKSAHGGARGLSFLRLVSITFYRYLDSVAFLAGLASIYGCMSKVALPLIETPRYPVVQNTGQARAPRK</sequence>
<name>A0AAD8Q4S4_9PEZI</name>
<feature type="transmembrane region" description="Helical" evidence="1">
    <location>
        <begin position="35"/>
        <end position="57"/>
    </location>
</feature>
<gene>
    <name evidence="2" type="ORF">LY79DRAFT_680628</name>
</gene>
<dbReference type="Proteomes" id="UP001230504">
    <property type="component" value="Unassembled WGS sequence"/>
</dbReference>